<dbReference type="PANTHER" id="PTHR43280:SF2">
    <property type="entry name" value="HTH-TYPE TRANSCRIPTIONAL REGULATOR EXSA"/>
    <property type="match status" value="1"/>
</dbReference>
<dbReference type="PANTHER" id="PTHR43280">
    <property type="entry name" value="ARAC-FAMILY TRANSCRIPTIONAL REGULATOR"/>
    <property type="match status" value="1"/>
</dbReference>
<dbReference type="InterPro" id="IPR009057">
    <property type="entry name" value="Homeodomain-like_sf"/>
</dbReference>
<dbReference type="SUPFAM" id="SSF46689">
    <property type="entry name" value="Homeodomain-like"/>
    <property type="match status" value="1"/>
</dbReference>
<keyword evidence="4" id="KW-0472">Membrane</keyword>
<dbReference type="Pfam" id="PF12833">
    <property type="entry name" value="HTH_18"/>
    <property type="match status" value="1"/>
</dbReference>
<evidence type="ECO:0000256" key="1">
    <source>
        <dbReference type="ARBA" id="ARBA00023015"/>
    </source>
</evidence>
<evidence type="ECO:0000313" key="7">
    <source>
        <dbReference type="Proteomes" id="UP000838749"/>
    </source>
</evidence>
<keyword evidence="3" id="KW-0804">Transcription</keyword>
<protein>
    <submittedName>
        <fullName evidence="6">HTH-type transcriptional activator RhaR</fullName>
    </submittedName>
</protein>
<keyword evidence="4" id="KW-1133">Transmembrane helix</keyword>
<evidence type="ECO:0000256" key="4">
    <source>
        <dbReference type="SAM" id="Phobius"/>
    </source>
</evidence>
<feature type="domain" description="HTH araC/xylS-type" evidence="5">
    <location>
        <begin position="651"/>
        <end position="750"/>
    </location>
</feature>
<dbReference type="InterPro" id="IPR018060">
    <property type="entry name" value="HTH_AraC"/>
</dbReference>
<organism evidence="6 7">
    <name type="scientific">Paenibacillus pseudetheri</name>
    <dbReference type="NCBI Taxonomy" id="2897682"/>
    <lineage>
        <taxon>Bacteria</taxon>
        <taxon>Bacillati</taxon>
        <taxon>Bacillota</taxon>
        <taxon>Bacilli</taxon>
        <taxon>Bacillales</taxon>
        <taxon>Paenibacillaceae</taxon>
        <taxon>Paenibacillus</taxon>
    </lineage>
</organism>
<evidence type="ECO:0000313" key="6">
    <source>
        <dbReference type="EMBL" id="CAH1057397.1"/>
    </source>
</evidence>
<keyword evidence="4" id="KW-0812">Transmembrane</keyword>
<evidence type="ECO:0000256" key="2">
    <source>
        <dbReference type="ARBA" id="ARBA00023125"/>
    </source>
</evidence>
<evidence type="ECO:0000259" key="5">
    <source>
        <dbReference type="PROSITE" id="PS01124"/>
    </source>
</evidence>
<sequence>MGVPIKSFKQTNLYIKMLLTFTATVTLLILGLSALLYHNYVRASLANESRKDTSILYQISYSMNYMDSLAQKFMSSAIVGPHVSNLLYNPNGDKMLLNNALRNLDQLVVTTDYVHSVYTISIPLDRITSTENGGYYSLKQFYDQDAVNLLRNWDTQSSTTTPIARKIPGPNSLTRVGNVYTYVLPYKTSFEKKPREAVVVNIKANVLRELIASLNIKTSVTGNDIVVIDSNGTVINHASENMFLRNIRDEEDVRTVLASEQASGSFKSNIDGQSYNITYVSSETPKWKFISRTSYKSFMSPLNAVKSSTIFTSLIVLLLGLLFSYIMSRSLYSPFRRLIENVRLKNDELERKQRDQRQSLKNTWLKELILGIKDVILKELKSQKAELGINIDLNAPLRMIVFRIDHYPLFLDRYNERERTLLKYGIANIIQAITSAKCTSDVIDMDTDKLVLLLQCSESDNEQEQGIIAMVQSIQHSVCEYLHFSLSVTISEPIESRDLLSETYSDTLTLSLYRLTAGHGSIITPAYRAGISGSPLSFPEAKARLLLDSLKLGHIEKATRYYYEIVESLKGTPYETMLSSFMHLMFMISSSFHSVADNNNPRISGVFRTFYSEIDSFEIIEEINQTFESLFAEISSTIDVMKYNKRNNITSRIKKMIEEQYQDKNLSLNIIADELQMSKVYLGRLFKEATGKSVAEYITDVRMTRVKELLNKNNLTTKEILEECGWEDLNYFYTLFKKYFGVPLSHYKISMKNDSELG</sequence>
<name>A0ABM9BFY1_9BACL</name>
<keyword evidence="7" id="KW-1185">Reference proteome</keyword>
<dbReference type="Gene3D" id="1.10.10.60">
    <property type="entry name" value="Homeodomain-like"/>
    <property type="match status" value="2"/>
</dbReference>
<dbReference type="EMBL" id="CAKMAB010000020">
    <property type="protein sequence ID" value="CAH1057397.1"/>
    <property type="molecule type" value="Genomic_DNA"/>
</dbReference>
<keyword evidence="2" id="KW-0238">DNA-binding</keyword>
<dbReference type="SMART" id="SM00342">
    <property type="entry name" value="HTH_ARAC"/>
    <property type="match status" value="1"/>
</dbReference>
<evidence type="ECO:0000256" key="3">
    <source>
        <dbReference type="ARBA" id="ARBA00023163"/>
    </source>
</evidence>
<dbReference type="Proteomes" id="UP000838749">
    <property type="component" value="Unassembled WGS sequence"/>
</dbReference>
<reference evidence="6" key="1">
    <citation type="submission" date="2021-12" db="EMBL/GenBank/DDBJ databases">
        <authorList>
            <person name="Criscuolo A."/>
        </authorList>
    </citation>
    <scope>NUCLEOTIDE SEQUENCE</scope>
    <source>
        <strain evidence="6">CIP111894</strain>
    </source>
</reference>
<comment type="caution">
    <text evidence="6">The sequence shown here is derived from an EMBL/GenBank/DDBJ whole genome shotgun (WGS) entry which is preliminary data.</text>
</comment>
<proteinExistence type="predicted"/>
<dbReference type="PROSITE" id="PS01124">
    <property type="entry name" value="HTH_ARAC_FAMILY_2"/>
    <property type="match status" value="1"/>
</dbReference>
<accession>A0ABM9BFY1</accession>
<gene>
    <name evidence="6" type="primary">rhaR_26</name>
    <name evidence="6" type="ORF">PAECIP111894_03555</name>
</gene>
<keyword evidence="1" id="KW-0805">Transcription regulation</keyword>
<feature type="transmembrane region" description="Helical" evidence="4">
    <location>
        <begin position="309"/>
        <end position="327"/>
    </location>
</feature>
<dbReference type="Gene3D" id="3.30.450.20">
    <property type="entry name" value="PAS domain"/>
    <property type="match status" value="1"/>
</dbReference>
<dbReference type="RefSeq" id="WP_234536239.1">
    <property type="nucleotide sequence ID" value="NZ_CAKMAB010000020.1"/>
</dbReference>